<sequence>MQSSCIYEGQVVHNRVSPLKNKFTYNVYMMYVDLDEITSLAKEMWCIGLNKLRLFSFYEKDYLWCEKNGLPLKERFQKFLQHNGITKAHRVYLLTNMRIVGYVFNPVSFYFCFDENENLYHIVAEVTNTFSEQKYYHIPTQKKEGNVYRYRDVKDFYISPFVDSETNLKFFFQTPDEDLKACIHTLSDDKPIVKTALSLKKIAMNNRSLVRMFFKYPHMTWKVVFFIHYQAFRLWWKKVPFFTKKAIDNKMTNEQKAQIVKKQS</sequence>
<evidence type="ECO:0000313" key="1">
    <source>
        <dbReference type="EMBL" id="BBM88234.1"/>
    </source>
</evidence>
<evidence type="ECO:0000313" key="2">
    <source>
        <dbReference type="Proteomes" id="UP000326354"/>
    </source>
</evidence>
<dbReference type="AlphaFoldDB" id="A0A5S9F814"/>
<dbReference type="EMBL" id="AP019860">
    <property type="protein sequence ID" value="BBM88234.1"/>
    <property type="molecule type" value="Genomic_DNA"/>
</dbReference>
<dbReference type="RefSeq" id="WP_152021854.1">
    <property type="nucleotide sequence ID" value="NZ_AP019860.1"/>
</dbReference>
<reference evidence="1 2" key="1">
    <citation type="submission" date="2019-08" db="EMBL/GenBank/DDBJ databases">
        <title>Complete genome sequence of Candidatus Uab amorphum.</title>
        <authorList>
            <person name="Shiratori T."/>
            <person name="Suzuki S."/>
            <person name="Kakizawa Y."/>
            <person name="Ishida K."/>
        </authorList>
    </citation>
    <scope>NUCLEOTIDE SEQUENCE [LARGE SCALE GENOMIC DNA]</scope>
    <source>
        <strain evidence="1 2">SRT547</strain>
    </source>
</reference>
<gene>
    <name evidence="1" type="ORF">UABAM_06655</name>
</gene>
<proteinExistence type="predicted"/>
<dbReference type="Proteomes" id="UP000326354">
    <property type="component" value="Chromosome"/>
</dbReference>
<dbReference type="OrthoDB" id="9778801at2"/>
<dbReference type="PANTHER" id="PTHR33973">
    <property type="entry name" value="OS07G0153300 PROTEIN"/>
    <property type="match status" value="1"/>
</dbReference>
<protein>
    <submittedName>
        <fullName evidence="1">DUF1365 domain-containing protein</fullName>
    </submittedName>
</protein>
<name>A0A5S9F814_UABAM</name>
<dbReference type="InterPro" id="IPR010775">
    <property type="entry name" value="DUF1365"/>
</dbReference>
<dbReference type="Pfam" id="PF07103">
    <property type="entry name" value="DUF1365"/>
    <property type="match status" value="1"/>
</dbReference>
<organism evidence="1 2">
    <name type="scientific">Uabimicrobium amorphum</name>
    <dbReference type="NCBI Taxonomy" id="2596890"/>
    <lineage>
        <taxon>Bacteria</taxon>
        <taxon>Pseudomonadati</taxon>
        <taxon>Planctomycetota</taxon>
        <taxon>Candidatus Uabimicrobiia</taxon>
        <taxon>Candidatus Uabimicrobiales</taxon>
        <taxon>Candidatus Uabimicrobiaceae</taxon>
        <taxon>Candidatus Uabimicrobium</taxon>
    </lineage>
</organism>
<keyword evidence="2" id="KW-1185">Reference proteome</keyword>
<accession>A0A5S9F814</accession>
<dbReference type="KEGG" id="uam:UABAM_06655"/>
<dbReference type="PANTHER" id="PTHR33973:SF4">
    <property type="entry name" value="OS07G0153300 PROTEIN"/>
    <property type="match status" value="1"/>
</dbReference>